<feature type="compositionally biased region" description="Basic and acidic residues" evidence="1">
    <location>
        <begin position="129"/>
        <end position="142"/>
    </location>
</feature>
<dbReference type="EMBL" id="ML976982">
    <property type="protein sequence ID" value="KAF1960539.1"/>
    <property type="molecule type" value="Genomic_DNA"/>
</dbReference>
<dbReference type="AlphaFoldDB" id="A0A6A5U974"/>
<protein>
    <submittedName>
        <fullName evidence="2">Uncharacterized protein</fullName>
    </submittedName>
</protein>
<organism evidence="2 3">
    <name type="scientific">Byssothecium circinans</name>
    <dbReference type="NCBI Taxonomy" id="147558"/>
    <lineage>
        <taxon>Eukaryota</taxon>
        <taxon>Fungi</taxon>
        <taxon>Dikarya</taxon>
        <taxon>Ascomycota</taxon>
        <taxon>Pezizomycotina</taxon>
        <taxon>Dothideomycetes</taxon>
        <taxon>Pleosporomycetidae</taxon>
        <taxon>Pleosporales</taxon>
        <taxon>Massarineae</taxon>
        <taxon>Massarinaceae</taxon>
        <taxon>Byssothecium</taxon>
    </lineage>
</organism>
<dbReference type="Proteomes" id="UP000800035">
    <property type="component" value="Unassembled WGS sequence"/>
</dbReference>
<reference evidence="2" key="1">
    <citation type="journal article" date="2020" name="Stud. Mycol.">
        <title>101 Dothideomycetes genomes: a test case for predicting lifestyles and emergence of pathogens.</title>
        <authorList>
            <person name="Haridas S."/>
            <person name="Albert R."/>
            <person name="Binder M."/>
            <person name="Bloem J."/>
            <person name="Labutti K."/>
            <person name="Salamov A."/>
            <person name="Andreopoulos B."/>
            <person name="Baker S."/>
            <person name="Barry K."/>
            <person name="Bills G."/>
            <person name="Bluhm B."/>
            <person name="Cannon C."/>
            <person name="Castanera R."/>
            <person name="Culley D."/>
            <person name="Daum C."/>
            <person name="Ezra D."/>
            <person name="Gonzalez J."/>
            <person name="Henrissat B."/>
            <person name="Kuo A."/>
            <person name="Liang C."/>
            <person name="Lipzen A."/>
            <person name="Lutzoni F."/>
            <person name="Magnuson J."/>
            <person name="Mondo S."/>
            <person name="Nolan M."/>
            <person name="Ohm R."/>
            <person name="Pangilinan J."/>
            <person name="Park H.-J."/>
            <person name="Ramirez L."/>
            <person name="Alfaro M."/>
            <person name="Sun H."/>
            <person name="Tritt A."/>
            <person name="Yoshinaga Y."/>
            <person name="Zwiers L.-H."/>
            <person name="Turgeon B."/>
            <person name="Goodwin S."/>
            <person name="Spatafora J."/>
            <person name="Crous P."/>
            <person name="Grigoriev I."/>
        </authorList>
    </citation>
    <scope>NUCLEOTIDE SEQUENCE</scope>
    <source>
        <strain evidence="2">CBS 675.92</strain>
    </source>
</reference>
<evidence type="ECO:0000256" key="1">
    <source>
        <dbReference type="SAM" id="MobiDB-lite"/>
    </source>
</evidence>
<gene>
    <name evidence="2" type="ORF">CC80DRAFT_543955</name>
</gene>
<proteinExistence type="predicted"/>
<name>A0A6A5U974_9PLEO</name>
<sequence length="249" mass="26100">MIPVLLEETNVGATLPALDAVLLREGRGLLSSGSDGTTLVPEGKVPEDITLLSKGPDGITLVPEGKTPMAEGRIPVAEGITPVKDGSTPVDPMMPCEPVEVDDDGCTMDDGRTPVEAGPGDPEAVDDPEMMKGPRNDVESAAVDDRPVADGELAETIVDGSTPVAPPVPTTLDDEDLEGWLTTDERSDEMSVGRTTVEGSPRLVPIVGTTVVAMLVDEVRRDEVGCTMGEAMPPVDAMFETPEDWTLEG</sequence>
<feature type="region of interest" description="Disordered" evidence="1">
    <location>
        <begin position="110"/>
        <end position="142"/>
    </location>
</feature>
<keyword evidence="3" id="KW-1185">Reference proteome</keyword>
<evidence type="ECO:0000313" key="2">
    <source>
        <dbReference type="EMBL" id="KAF1960539.1"/>
    </source>
</evidence>
<evidence type="ECO:0000313" key="3">
    <source>
        <dbReference type="Proteomes" id="UP000800035"/>
    </source>
</evidence>
<accession>A0A6A5U974</accession>